<evidence type="ECO:0000259" key="1">
    <source>
        <dbReference type="Pfam" id="PF01882"/>
    </source>
</evidence>
<dbReference type="PANTHER" id="PTHR33608">
    <property type="entry name" value="BLL2464 PROTEIN"/>
    <property type="match status" value="1"/>
</dbReference>
<dbReference type="Proteomes" id="UP001169719">
    <property type="component" value="Unassembled WGS sequence"/>
</dbReference>
<evidence type="ECO:0000313" key="2">
    <source>
        <dbReference type="EMBL" id="MDN2481183.1"/>
    </source>
</evidence>
<dbReference type="RefSeq" id="WP_289961319.1">
    <property type="nucleotide sequence ID" value="NZ_JAUEOZ010000001.1"/>
</dbReference>
<proteinExistence type="predicted"/>
<feature type="domain" description="DUF58" evidence="1">
    <location>
        <begin position="56"/>
        <end position="252"/>
    </location>
</feature>
<dbReference type="Pfam" id="PF01882">
    <property type="entry name" value="DUF58"/>
    <property type="match status" value="1"/>
</dbReference>
<name>A0ABT7XZH4_9VIBR</name>
<accession>A0ABT7XZH4</accession>
<organism evidence="2 3">
    <name type="scientific">Vibrio agarivorans</name>
    <dbReference type="NCBI Taxonomy" id="153622"/>
    <lineage>
        <taxon>Bacteria</taxon>
        <taxon>Pseudomonadati</taxon>
        <taxon>Pseudomonadota</taxon>
        <taxon>Gammaproteobacteria</taxon>
        <taxon>Vibrionales</taxon>
        <taxon>Vibrionaceae</taxon>
        <taxon>Vibrio</taxon>
    </lineage>
</organism>
<dbReference type="PANTHER" id="PTHR33608:SF12">
    <property type="entry name" value="DUF58 DOMAIN-CONTAINING PROTEIN"/>
    <property type="match status" value="1"/>
</dbReference>
<sequence length="313" mass="35516">MPMDTADYRVYSDLPNLLKTEFISHQLVLPPSGKFGSRLVGRHFSSFRGRGLSFEEFRHYQAGDDTRNIDWAVTMRTGEPYVRVLSEEKDRPVYLVVDQRSNMFFSSVETMKSVVCAEVAATCAFSCIKSGDRLAAVLIGDDCCELFPPRRSRDHIYKILGKIAQLNQSLSSENTQQATSERQLDSALQNIAISKPKGALVIVLTDFYQLNQSTLKQLQWLKRHNDVLGIAIRDPLEVELSPSDSFLMSDGKHQVLIGDEYAKQLTHFNFEHHQQFRRLRALLAANGFPMIELSTCGNHQNELVKQMMGGRRV</sequence>
<dbReference type="InterPro" id="IPR002881">
    <property type="entry name" value="DUF58"/>
</dbReference>
<comment type="caution">
    <text evidence="2">The sequence shown here is derived from an EMBL/GenBank/DDBJ whole genome shotgun (WGS) entry which is preliminary data.</text>
</comment>
<reference evidence="2" key="1">
    <citation type="submission" date="2024-05" db="EMBL/GenBank/DDBJ databases">
        <title>Genome Sequences of Four Agar- Degrading Marine Bacteria.</title>
        <authorList>
            <person name="Phillips E.K."/>
            <person name="Shaffer J.C."/>
            <person name="Henson M.W."/>
            <person name="Temperton B."/>
            <person name="Thrash C.J."/>
            <person name="Martin M.O."/>
        </authorList>
    </citation>
    <scope>NUCLEOTIDE SEQUENCE</scope>
    <source>
        <strain evidence="2">EKP203</strain>
    </source>
</reference>
<gene>
    <name evidence="2" type="ORF">QWJ08_07225</name>
</gene>
<dbReference type="InterPro" id="IPR036465">
    <property type="entry name" value="vWFA_dom_sf"/>
</dbReference>
<keyword evidence="3" id="KW-1185">Reference proteome</keyword>
<dbReference type="SUPFAM" id="SSF53300">
    <property type="entry name" value="vWA-like"/>
    <property type="match status" value="1"/>
</dbReference>
<protein>
    <submittedName>
        <fullName evidence="2">DUF58 domain-containing protein</fullName>
    </submittedName>
</protein>
<dbReference type="EMBL" id="JAUEOZ010000001">
    <property type="protein sequence ID" value="MDN2481183.1"/>
    <property type="molecule type" value="Genomic_DNA"/>
</dbReference>
<evidence type="ECO:0000313" key="3">
    <source>
        <dbReference type="Proteomes" id="UP001169719"/>
    </source>
</evidence>